<evidence type="ECO:0000313" key="4">
    <source>
        <dbReference type="EMBL" id="PNG23486.1"/>
    </source>
</evidence>
<keyword evidence="1" id="KW-0597">Phosphoprotein</keyword>
<organism evidence="4 5">
    <name type="scientific">Streptomyces cahuitamycinicus</name>
    <dbReference type="NCBI Taxonomy" id="2070367"/>
    <lineage>
        <taxon>Bacteria</taxon>
        <taxon>Bacillati</taxon>
        <taxon>Actinomycetota</taxon>
        <taxon>Actinomycetes</taxon>
        <taxon>Kitasatosporales</taxon>
        <taxon>Streptomycetaceae</taxon>
        <taxon>Streptomyces</taxon>
    </lineage>
</organism>
<feature type="region of interest" description="Disordered" evidence="2">
    <location>
        <begin position="73"/>
        <end position="114"/>
    </location>
</feature>
<dbReference type="PROSITE" id="PS50006">
    <property type="entry name" value="FHA_DOMAIN"/>
    <property type="match status" value="1"/>
</dbReference>
<dbReference type="SUPFAM" id="SSF49879">
    <property type="entry name" value="SMAD/FHA domain"/>
    <property type="match status" value="1"/>
</dbReference>
<feature type="compositionally biased region" description="Gly residues" evidence="2">
    <location>
        <begin position="98"/>
        <end position="114"/>
    </location>
</feature>
<feature type="domain" description="FHA" evidence="3">
    <location>
        <begin position="134"/>
        <end position="196"/>
    </location>
</feature>
<dbReference type="InterPro" id="IPR000253">
    <property type="entry name" value="FHA_dom"/>
</dbReference>
<dbReference type="Pfam" id="PF00498">
    <property type="entry name" value="FHA"/>
    <property type="match status" value="1"/>
</dbReference>
<dbReference type="OrthoDB" id="5240729at2"/>
<feature type="region of interest" description="Disordered" evidence="2">
    <location>
        <begin position="31"/>
        <end position="51"/>
    </location>
</feature>
<gene>
    <name evidence="4" type="ORF">C1J00_03685</name>
</gene>
<evidence type="ECO:0000313" key="5">
    <source>
        <dbReference type="Proteomes" id="UP000235943"/>
    </source>
</evidence>
<name>A0A2N8TWU2_9ACTN</name>
<evidence type="ECO:0000256" key="2">
    <source>
        <dbReference type="SAM" id="MobiDB-lite"/>
    </source>
</evidence>
<evidence type="ECO:0000256" key="1">
    <source>
        <dbReference type="ARBA" id="ARBA00022553"/>
    </source>
</evidence>
<dbReference type="AlphaFoldDB" id="A0A2N8TWU2"/>
<comment type="caution">
    <text evidence="4">The sequence shown here is derived from an EMBL/GenBank/DDBJ whole genome shotgun (WGS) entry which is preliminary data.</text>
</comment>
<accession>A0A2N8TWU2</accession>
<evidence type="ECO:0000259" key="3">
    <source>
        <dbReference type="PROSITE" id="PS50006"/>
    </source>
</evidence>
<protein>
    <recommendedName>
        <fullName evidence="3">FHA domain-containing protein</fullName>
    </recommendedName>
</protein>
<dbReference type="Gene3D" id="2.60.200.20">
    <property type="match status" value="1"/>
</dbReference>
<keyword evidence="5" id="KW-1185">Reference proteome</keyword>
<dbReference type="Proteomes" id="UP000235943">
    <property type="component" value="Unassembled WGS sequence"/>
</dbReference>
<dbReference type="EMBL" id="POUC01000014">
    <property type="protein sequence ID" value="PNG23486.1"/>
    <property type="molecule type" value="Genomic_DNA"/>
</dbReference>
<dbReference type="InterPro" id="IPR008984">
    <property type="entry name" value="SMAD_FHA_dom_sf"/>
</dbReference>
<proteinExistence type="predicted"/>
<reference evidence="4 5" key="1">
    <citation type="submission" date="2018-01" db="EMBL/GenBank/DDBJ databases">
        <title>Draft genome sequence of Streptomyces sp. 13K301.</title>
        <authorList>
            <person name="Sahin N."/>
            <person name="Saygin H."/>
            <person name="Ay H."/>
        </authorList>
    </citation>
    <scope>NUCLEOTIDE SEQUENCE [LARGE SCALE GENOMIC DNA]</scope>
    <source>
        <strain evidence="4 5">13K301</strain>
    </source>
</reference>
<dbReference type="CDD" id="cd00060">
    <property type="entry name" value="FHA"/>
    <property type="match status" value="1"/>
</dbReference>
<sequence>MAALICPRGHDEPGEGTTCIHCGEFLRKAPTGGAAAGVPGEEESPRPRPPRASAMVICAEEGCGIVLDDGVCPFDHPQPDHDGAPEQEATVPQAQERGGPGRGPRAGTGPGGGATTSLSVVFPFGTYPVGSTPLVVGRSVTEAGELAERMDEYAQWTGNDYGNVSRVHAIAWSDNDGTWIRHVSRTNATCVNNTPLPLDEPHRLHPGDVLAFAARLRAHVEASAEEC</sequence>
<dbReference type="RefSeq" id="WP_102907585.1">
    <property type="nucleotide sequence ID" value="NZ_POUC01000014.1"/>
</dbReference>